<dbReference type="CDD" id="cd18622">
    <property type="entry name" value="GH32_Inu-like"/>
    <property type="match status" value="1"/>
</dbReference>
<feature type="domain" description="Glycosyl hydrolase family 32 N-terminal" evidence="5">
    <location>
        <begin position="43"/>
        <end position="348"/>
    </location>
</feature>
<dbReference type="SMART" id="SM00640">
    <property type="entry name" value="Glyco_32"/>
    <property type="match status" value="1"/>
</dbReference>
<dbReference type="InterPro" id="IPR013189">
    <property type="entry name" value="Glyco_hydro_32_C"/>
</dbReference>
<proteinExistence type="inferred from homology"/>
<dbReference type="SUPFAM" id="SSF49899">
    <property type="entry name" value="Concanavalin A-like lectins/glucanases"/>
    <property type="match status" value="1"/>
</dbReference>
<keyword evidence="8" id="KW-1185">Reference proteome</keyword>
<evidence type="ECO:0000313" key="7">
    <source>
        <dbReference type="EMBL" id="MFC4690480.1"/>
    </source>
</evidence>
<keyword evidence="3 4" id="KW-0326">Glycosidase</keyword>
<protein>
    <submittedName>
        <fullName evidence="7">Glycoside hydrolase family 32 protein</fullName>
    </submittedName>
</protein>
<dbReference type="Proteomes" id="UP001595878">
    <property type="component" value="Unassembled WGS sequence"/>
</dbReference>
<evidence type="ECO:0000256" key="1">
    <source>
        <dbReference type="ARBA" id="ARBA00009902"/>
    </source>
</evidence>
<dbReference type="Gene3D" id="2.115.10.20">
    <property type="entry name" value="Glycosyl hydrolase domain, family 43"/>
    <property type="match status" value="1"/>
</dbReference>
<evidence type="ECO:0000256" key="4">
    <source>
        <dbReference type="RuleBase" id="RU362110"/>
    </source>
</evidence>
<comment type="caution">
    <text evidence="7">The sequence shown here is derived from an EMBL/GenBank/DDBJ whole genome shotgun (WGS) entry which is preliminary data.</text>
</comment>
<dbReference type="Gene3D" id="2.60.120.560">
    <property type="entry name" value="Exo-inulinase, domain 1"/>
    <property type="match status" value="1"/>
</dbReference>
<dbReference type="EMBL" id="JBHSHB010000014">
    <property type="protein sequence ID" value="MFC4690480.1"/>
    <property type="molecule type" value="Genomic_DNA"/>
</dbReference>
<sequence>MKHLFLIFLFLTLASCKEKTTSINNKEALVEERFRETYRPQYHFTPPTMWMNDPNGLIYHNGTYHLFYQHYPEDIVWGPMHWGHATSKDLVSWEHKPIALYPDELGLIFSGSAVMDTNNTSGLGTKDNPPMVAIFTYHLMEGEKAGRKDFQTQGIAYSLDEGETWKKYSGNPVIGNEGNIKDFRDPKVMWHDDTQKWVMSLVAGDHAKFYSSPNLKDWTLMSEFGKNIGAHGGVWECPDLFPLEVEGSDETKWVLIISINPGAPNGGSGTQYFIGDFDGTTFTTNQKEIKWLDYGTDNYAGVTFNGLPDTERTFIGWMSNWNYARDTPTEAWRSAMTLSRKLTLHKNKTNGFYLKNYPITSLDEYAYATVVHDTMKSGMSLSSKNYNEQRLDFKIPGKLDDFKLSFTNVNKESLKFGYDSSTKNYYLDRRKSGVVSFEQSFGDKVHTAPAILDSPTDVAYSIVMDASSIEIFIDGGSTVFTDQIFPTTPFTALTLTSENTTIVNLKVSKIKRIWK</sequence>
<dbReference type="InterPro" id="IPR013320">
    <property type="entry name" value="ConA-like_dom_sf"/>
</dbReference>
<evidence type="ECO:0000313" key="8">
    <source>
        <dbReference type="Proteomes" id="UP001595878"/>
    </source>
</evidence>
<feature type="domain" description="Glycosyl hydrolase family 32 C-terminal" evidence="6">
    <location>
        <begin position="378"/>
        <end position="507"/>
    </location>
</feature>
<organism evidence="7 8">
    <name type="scientific">Dokdonia genika</name>
    <dbReference type="NCBI Taxonomy" id="308113"/>
    <lineage>
        <taxon>Bacteria</taxon>
        <taxon>Pseudomonadati</taxon>
        <taxon>Bacteroidota</taxon>
        <taxon>Flavobacteriia</taxon>
        <taxon>Flavobacteriales</taxon>
        <taxon>Flavobacteriaceae</taxon>
        <taxon>Dokdonia</taxon>
    </lineage>
</organism>
<gene>
    <name evidence="7" type="ORF">ACFO5T_08575</name>
</gene>
<evidence type="ECO:0000256" key="3">
    <source>
        <dbReference type="ARBA" id="ARBA00023295"/>
    </source>
</evidence>
<evidence type="ECO:0000259" key="6">
    <source>
        <dbReference type="Pfam" id="PF08244"/>
    </source>
</evidence>
<dbReference type="Pfam" id="PF08244">
    <property type="entry name" value="Glyco_hydro_32C"/>
    <property type="match status" value="1"/>
</dbReference>
<dbReference type="PROSITE" id="PS00609">
    <property type="entry name" value="GLYCOSYL_HYDROL_F32"/>
    <property type="match status" value="1"/>
</dbReference>
<dbReference type="SUPFAM" id="SSF75005">
    <property type="entry name" value="Arabinanase/levansucrase/invertase"/>
    <property type="match status" value="1"/>
</dbReference>
<dbReference type="InterPro" id="IPR001362">
    <property type="entry name" value="Glyco_hydro_32"/>
</dbReference>
<dbReference type="PANTHER" id="PTHR42800:SF1">
    <property type="entry name" value="EXOINULINASE INUD (AFU_ORTHOLOGUE AFUA_5G00480)"/>
    <property type="match status" value="1"/>
</dbReference>
<keyword evidence="2 4" id="KW-0378">Hydrolase</keyword>
<dbReference type="InterPro" id="IPR013148">
    <property type="entry name" value="Glyco_hydro_32_N"/>
</dbReference>
<dbReference type="InterPro" id="IPR023296">
    <property type="entry name" value="Glyco_hydro_beta-prop_sf"/>
</dbReference>
<evidence type="ECO:0000259" key="5">
    <source>
        <dbReference type="Pfam" id="PF00251"/>
    </source>
</evidence>
<dbReference type="RefSeq" id="WP_380033602.1">
    <property type="nucleotide sequence ID" value="NZ_JBHSHB010000014.1"/>
</dbReference>
<name>A0ABV9LBE1_9FLAO</name>
<dbReference type="GO" id="GO:0016787">
    <property type="term" value="F:hydrolase activity"/>
    <property type="evidence" value="ECO:0007669"/>
    <property type="project" value="UniProtKB-KW"/>
</dbReference>
<dbReference type="PANTHER" id="PTHR42800">
    <property type="entry name" value="EXOINULINASE INUD (AFU_ORTHOLOGUE AFUA_5G00480)"/>
    <property type="match status" value="1"/>
</dbReference>
<evidence type="ECO:0000256" key="2">
    <source>
        <dbReference type="ARBA" id="ARBA00022801"/>
    </source>
</evidence>
<comment type="similarity">
    <text evidence="1 4">Belongs to the glycosyl hydrolase 32 family.</text>
</comment>
<dbReference type="Pfam" id="PF00251">
    <property type="entry name" value="Glyco_hydro_32N"/>
    <property type="match status" value="1"/>
</dbReference>
<dbReference type="PROSITE" id="PS51257">
    <property type="entry name" value="PROKAR_LIPOPROTEIN"/>
    <property type="match status" value="1"/>
</dbReference>
<accession>A0ABV9LBE1</accession>
<reference evidence="8" key="1">
    <citation type="journal article" date="2019" name="Int. J. Syst. Evol. Microbiol.">
        <title>The Global Catalogue of Microorganisms (GCM) 10K type strain sequencing project: providing services to taxonomists for standard genome sequencing and annotation.</title>
        <authorList>
            <consortium name="The Broad Institute Genomics Platform"/>
            <consortium name="The Broad Institute Genome Sequencing Center for Infectious Disease"/>
            <person name="Wu L."/>
            <person name="Ma J."/>
        </authorList>
    </citation>
    <scope>NUCLEOTIDE SEQUENCE [LARGE SCALE GENOMIC DNA]</scope>
    <source>
        <strain evidence="8">CGMCC 4.7427</strain>
    </source>
</reference>
<dbReference type="InterPro" id="IPR018053">
    <property type="entry name" value="Glyco_hydro_32_AS"/>
</dbReference>